<dbReference type="PANTHER" id="PTHR47706">
    <property type="entry name" value="NMRA-LIKE FAMILY PROTEIN"/>
    <property type="match status" value="1"/>
</dbReference>
<dbReference type="InParanoid" id="A0A2P6MPA1"/>
<keyword evidence="6" id="KW-1185">Reference proteome</keyword>
<organism evidence="5 6">
    <name type="scientific">Planoprotostelium fungivorum</name>
    <dbReference type="NCBI Taxonomy" id="1890364"/>
    <lineage>
        <taxon>Eukaryota</taxon>
        <taxon>Amoebozoa</taxon>
        <taxon>Evosea</taxon>
        <taxon>Variosea</taxon>
        <taxon>Cavosteliida</taxon>
        <taxon>Cavosteliaceae</taxon>
        <taxon>Planoprotostelium</taxon>
    </lineage>
</organism>
<comment type="similarity">
    <text evidence="1">Belongs to the NmrA-type oxidoreductase family. Isoflavone reductase subfamily.</text>
</comment>
<dbReference type="InterPro" id="IPR051609">
    <property type="entry name" value="NmrA/Isoflavone_reductase-like"/>
</dbReference>
<sequence length="305" mass="33178">MSIQKVAIAGASGNIGSPILQQLLAAKDFTVFVLIRKETKKTDYEGVQTLQVDFQQPASLVEALKSNEIQAVVSAIQAALIKTTSSTHQPTPESNSSSSIIIFGKKKLASERATANGLKYVSLYTSAFLDWGLSNGELGIDFRNKKATIFDTGDEKLSATTLAGVGKAVVGVLRNPTRITTEPLRNQLLEEYKRQTGEEGYTVRHVDLEQHRLGGLKLLKEGNRMGGLFLIQATLWSGTTAGYWGENNDNEKVGLQQIPILCNPSDWLSMRETTSNSRANANVVLKEELPASPETRNATRGIVVT</sequence>
<evidence type="ECO:0000313" key="5">
    <source>
        <dbReference type="EMBL" id="PRP73512.1"/>
    </source>
</evidence>
<evidence type="ECO:0000256" key="1">
    <source>
        <dbReference type="ARBA" id="ARBA00005725"/>
    </source>
</evidence>
<name>A0A2P6MPA1_9EUKA</name>
<proteinExistence type="inferred from homology"/>
<protein>
    <recommendedName>
        <fullName evidence="4">NAD(P)-binding domain-containing protein</fullName>
    </recommendedName>
</protein>
<dbReference type="Gene3D" id="3.40.50.720">
    <property type="entry name" value="NAD(P)-binding Rossmann-like Domain"/>
    <property type="match status" value="1"/>
</dbReference>
<reference evidence="5 6" key="1">
    <citation type="journal article" date="2018" name="Genome Biol. Evol.">
        <title>Multiple Roots of Fruiting Body Formation in Amoebozoa.</title>
        <authorList>
            <person name="Hillmann F."/>
            <person name="Forbes G."/>
            <person name="Novohradska S."/>
            <person name="Ferling I."/>
            <person name="Riege K."/>
            <person name="Groth M."/>
            <person name="Westermann M."/>
            <person name="Marz M."/>
            <person name="Spaller T."/>
            <person name="Winckler T."/>
            <person name="Schaap P."/>
            <person name="Glockner G."/>
        </authorList>
    </citation>
    <scope>NUCLEOTIDE SEQUENCE [LARGE SCALE GENOMIC DNA]</scope>
    <source>
        <strain evidence="5 6">Jena</strain>
    </source>
</reference>
<gene>
    <name evidence="5" type="ORF">PROFUN_02521</name>
</gene>
<evidence type="ECO:0000256" key="3">
    <source>
        <dbReference type="ARBA" id="ARBA00023002"/>
    </source>
</evidence>
<keyword evidence="2" id="KW-0521">NADP</keyword>
<comment type="caution">
    <text evidence="5">The sequence shown here is derived from an EMBL/GenBank/DDBJ whole genome shotgun (WGS) entry which is preliminary data.</text>
</comment>
<evidence type="ECO:0000256" key="2">
    <source>
        <dbReference type="ARBA" id="ARBA00022857"/>
    </source>
</evidence>
<keyword evidence="3" id="KW-0560">Oxidoreductase</keyword>
<dbReference type="Pfam" id="PF13460">
    <property type="entry name" value="NAD_binding_10"/>
    <property type="match status" value="1"/>
</dbReference>
<dbReference type="AlphaFoldDB" id="A0A2P6MPA1"/>
<dbReference type="OrthoDB" id="9984533at2759"/>
<feature type="domain" description="NAD(P)-binding" evidence="4">
    <location>
        <begin position="10"/>
        <end position="79"/>
    </location>
</feature>
<accession>A0A2P6MPA1</accession>
<evidence type="ECO:0000313" key="6">
    <source>
        <dbReference type="Proteomes" id="UP000241769"/>
    </source>
</evidence>
<dbReference type="Proteomes" id="UP000241769">
    <property type="component" value="Unassembled WGS sequence"/>
</dbReference>
<dbReference type="SUPFAM" id="SSF51735">
    <property type="entry name" value="NAD(P)-binding Rossmann-fold domains"/>
    <property type="match status" value="1"/>
</dbReference>
<dbReference type="InterPro" id="IPR016040">
    <property type="entry name" value="NAD(P)-bd_dom"/>
</dbReference>
<dbReference type="GO" id="GO:0016491">
    <property type="term" value="F:oxidoreductase activity"/>
    <property type="evidence" value="ECO:0007669"/>
    <property type="project" value="UniProtKB-KW"/>
</dbReference>
<dbReference type="PANTHER" id="PTHR47706:SF9">
    <property type="entry name" value="NMRA-LIKE DOMAIN-CONTAINING PROTEIN-RELATED"/>
    <property type="match status" value="1"/>
</dbReference>
<evidence type="ECO:0000259" key="4">
    <source>
        <dbReference type="Pfam" id="PF13460"/>
    </source>
</evidence>
<dbReference type="EMBL" id="MDYQ01000599">
    <property type="protein sequence ID" value="PRP73512.1"/>
    <property type="molecule type" value="Genomic_DNA"/>
</dbReference>
<dbReference type="InterPro" id="IPR036291">
    <property type="entry name" value="NAD(P)-bd_dom_sf"/>
</dbReference>